<proteinExistence type="predicted"/>
<evidence type="ECO:0000313" key="1">
    <source>
        <dbReference type="EMBL" id="PVI07451.1"/>
    </source>
</evidence>
<accession>A0A2V1EA95</accession>
<organism evidence="1 2">
    <name type="scientific">Periconia macrospinosa</name>
    <dbReference type="NCBI Taxonomy" id="97972"/>
    <lineage>
        <taxon>Eukaryota</taxon>
        <taxon>Fungi</taxon>
        <taxon>Dikarya</taxon>
        <taxon>Ascomycota</taxon>
        <taxon>Pezizomycotina</taxon>
        <taxon>Dothideomycetes</taxon>
        <taxon>Pleosporomycetidae</taxon>
        <taxon>Pleosporales</taxon>
        <taxon>Massarineae</taxon>
        <taxon>Periconiaceae</taxon>
        <taxon>Periconia</taxon>
    </lineage>
</organism>
<dbReference type="Proteomes" id="UP000244855">
    <property type="component" value="Unassembled WGS sequence"/>
</dbReference>
<evidence type="ECO:0000313" key="2">
    <source>
        <dbReference type="Proteomes" id="UP000244855"/>
    </source>
</evidence>
<dbReference type="AlphaFoldDB" id="A0A2V1EA95"/>
<sequence length="178" mass="20252">MLLNHVALMILYEADMPWIRLSSDDQPLRACPVPVHLTLACLQVKAYLLNPTITSARLAALTRNLHGEEEEKSWCLVKLPHLYLFYRTNGQTFDSLQPIRAHSKYTGAKDRSTSLSIICFDAELKSMLATPFVVLAMQVCCYTHWLGLPHSDGKEPVLRLRSFLHLKNMNRLQTQGSM</sequence>
<gene>
    <name evidence="1" type="ORF">DM02DRAFT_327095</name>
</gene>
<protein>
    <submittedName>
        <fullName evidence="1">Uncharacterized protein</fullName>
    </submittedName>
</protein>
<reference evidence="1 2" key="1">
    <citation type="journal article" date="2018" name="Sci. Rep.">
        <title>Comparative genomics provides insights into the lifestyle and reveals functional heterogeneity of dark septate endophytic fungi.</title>
        <authorList>
            <person name="Knapp D.G."/>
            <person name="Nemeth J.B."/>
            <person name="Barry K."/>
            <person name="Hainaut M."/>
            <person name="Henrissat B."/>
            <person name="Johnson J."/>
            <person name="Kuo A."/>
            <person name="Lim J.H.P."/>
            <person name="Lipzen A."/>
            <person name="Nolan M."/>
            <person name="Ohm R.A."/>
            <person name="Tamas L."/>
            <person name="Grigoriev I.V."/>
            <person name="Spatafora J.W."/>
            <person name="Nagy L.G."/>
            <person name="Kovacs G.M."/>
        </authorList>
    </citation>
    <scope>NUCLEOTIDE SEQUENCE [LARGE SCALE GENOMIC DNA]</scope>
    <source>
        <strain evidence="1 2">DSE2036</strain>
    </source>
</reference>
<name>A0A2V1EA95_9PLEO</name>
<dbReference type="EMBL" id="KZ805304">
    <property type="protein sequence ID" value="PVI07451.1"/>
    <property type="molecule type" value="Genomic_DNA"/>
</dbReference>
<keyword evidence="2" id="KW-1185">Reference proteome</keyword>